<dbReference type="EMBL" id="JADOXO010001186">
    <property type="protein sequence ID" value="KAF9797496.1"/>
    <property type="molecule type" value="Genomic_DNA"/>
</dbReference>
<comment type="caution">
    <text evidence="1">The sequence shown here is derived from an EMBL/GenBank/DDBJ whole genome shotgun (WGS) entry which is preliminary data.</text>
</comment>
<reference evidence="1" key="1">
    <citation type="submission" date="2020-11" db="EMBL/GenBank/DDBJ databases">
        <authorList>
            <person name="Koelle M."/>
            <person name="Horta M.A.C."/>
            <person name="Nowrousian M."/>
            <person name="Ohm R.A."/>
            <person name="Benz P."/>
            <person name="Pilgard A."/>
        </authorList>
    </citation>
    <scope>NUCLEOTIDE SEQUENCE</scope>
    <source>
        <strain evidence="1">FPRL280</strain>
    </source>
</reference>
<organism evidence="1 2">
    <name type="scientific">Rhodonia placenta</name>
    <dbReference type="NCBI Taxonomy" id="104341"/>
    <lineage>
        <taxon>Eukaryota</taxon>
        <taxon>Fungi</taxon>
        <taxon>Dikarya</taxon>
        <taxon>Basidiomycota</taxon>
        <taxon>Agaricomycotina</taxon>
        <taxon>Agaricomycetes</taxon>
        <taxon>Polyporales</taxon>
        <taxon>Adustoporiaceae</taxon>
        <taxon>Rhodonia</taxon>
    </lineage>
</organism>
<sequence length="33" mass="3347">MLMRPQGPVSQCGCVSGAQAMPCTAAPSNLIVQ</sequence>
<name>A0A8H7TVP3_9APHY</name>
<reference evidence="1" key="2">
    <citation type="journal article" name="Front. Microbiol.">
        <title>Degradative Capacity of Two Strains of Rhodonia placenta: From Phenotype to Genotype.</title>
        <authorList>
            <person name="Kolle M."/>
            <person name="Horta M.A.C."/>
            <person name="Nowrousian M."/>
            <person name="Ohm R.A."/>
            <person name="Benz J.P."/>
            <person name="Pilgard A."/>
        </authorList>
    </citation>
    <scope>NUCLEOTIDE SEQUENCE</scope>
    <source>
        <strain evidence="1">FPRL280</strain>
    </source>
</reference>
<gene>
    <name evidence="1" type="ORF">IEO21_10869</name>
</gene>
<evidence type="ECO:0000313" key="1">
    <source>
        <dbReference type="EMBL" id="KAF9797496.1"/>
    </source>
</evidence>
<dbReference type="Proteomes" id="UP000639403">
    <property type="component" value="Unassembled WGS sequence"/>
</dbReference>
<protein>
    <submittedName>
        <fullName evidence="1">Uncharacterized protein</fullName>
    </submittedName>
</protein>
<dbReference type="AlphaFoldDB" id="A0A8H7TVP3"/>
<proteinExistence type="predicted"/>
<evidence type="ECO:0000313" key="2">
    <source>
        <dbReference type="Proteomes" id="UP000639403"/>
    </source>
</evidence>
<accession>A0A8H7TVP3</accession>